<dbReference type="PANTHER" id="PTHR24271:SF50">
    <property type="match status" value="1"/>
</dbReference>
<dbReference type="InterPro" id="IPR001254">
    <property type="entry name" value="Trypsin_dom"/>
</dbReference>
<evidence type="ECO:0000259" key="2">
    <source>
        <dbReference type="PROSITE" id="PS50240"/>
    </source>
</evidence>
<dbReference type="VEuPathDB" id="VectorBase:GPAI046592"/>
<dbReference type="InterPro" id="IPR043504">
    <property type="entry name" value="Peptidase_S1_PA_chymotrypsin"/>
</dbReference>
<reference evidence="3" key="2">
    <citation type="submission" date="2020-05" db="UniProtKB">
        <authorList>
            <consortium name="EnsemblMetazoa"/>
        </authorList>
    </citation>
    <scope>IDENTIFICATION</scope>
    <source>
        <strain evidence="3">IAEA</strain>
    </source>
</reference>
<dbReference type="InterPro" id="IPR009003">
    <property type="entry name" value="Peptidase_S1_PA"/>
</dbReference>
<evidence type="ECO:0000313" key="4">
    <source>
        <dbReference type="Proteomes" id="UP000092445"/>
    </source>
</evidence>
<dbReference type="Gene3D" id="2.40.10.10">
    <property type="entry name" value="Trypsin-like serine proteases"/>
    <property type="match status" value="3"/>
</dbReference>
<dbReference type="GO" id="GO:0006508">
    <property type="term" value="P:proteolysis"/>
    <property type="evidence" value="ECO:0007669"/>
    <property type="project" value="InterPro"/>
</dbReference>
<evidence type="ECO:0000256" key="1">
    <source>
        <dbReference type="ARBA" id="ARBA00023157"/>
    </source>
</evidence>
<dbReference type="EnsemblMetazoa" id="GPAI046592-RA">
    <property type="protein sequence ID" value="GPAI046592-PA"/>
    <property type="gene ID" value="GPAI046592"/>
</dbReference>
<dbReference type="Pfam" id="PF00089">
    <property type="entry name" value="Trypsin"/>
    <property type="match status" value="2"/>
</dbReference>
<keyword evidence="1" id="KW-1015">Disulfide bond</keyword>
<dbReference type="STRING" id="7398.A0A1B0AI73"/>
<dbReference type="AlphaFoldDB" id="A0A1B0AI73"/>
<dbReference type="SMART" id="SM00020">
    <property type="entry name" value="Tryp_SPc"/>
    <property type="match status" value="1"/>
</dbReference>
<protein>
    <recommendedName>
        <fullName evidence="2">Peptidase S1 domain-containing protein</fullName>
    </recommendedName>
</protein>
<evidence type="ECO:0000313" key="3">
    <source>
        <dbReference type="EnsemblMetazoa" id="GPAI046592-PA"/>
    </source>
</evidence>
<dbReference type="SUPFAM" id="SSF50494">
    <property type="entry name" value="Trypsin-like serine proteases"/>
    <property type="match status" value="2"/>
</dbReference>
<accession>A0A1B0AI73</accession>
<proteinExistence type="predicted"/>
<name>A0A1B0AI73_GLOPL</name>
<sequence>MPLPKIRIDERAKCTVPDGVRTTDQTLYEINVNIAEWENCKMKIAELTIELLQVPFYDRPNENTRPMAVIKVHKGTPAAALKLPDQEPRLGEECVVVGTGDEMEYKLKMLKYLRKIYFLIFLNECILRDWVHPRKHEILKIAEFDKYVVWRPHESSLDNSKLTGMGVIVQPNIVLTNSAQDLVNNAVVINGTVMKRTSFIVYGKRESLGKLRFDDRYIDWRKAINLGETYPPDEFEPKLALIKLCHKIPLNSHYATIAQFPKRTFKIGAKCVVIGLSKDNALASVLNAHIVQLDQCENDTLKLHESIICVRIHYNARQPHCEQIVDGSPLVCRGFIIGIGGMLKTCNSYSPRPFTGTFYHRVWMREKIAEIDANTPILEEYSPLAKHIVVFGLTDGDQKYPKGLGVIIADNIVLTHYAEDPTEPGIHGLSENTTGFIIYGVQHVYNLKTIPRSNEVEWIEAKNLNGPHHPSKYKPQIALIKLNSTMKLESEKAEILPLPNRNVASGTECVVIGLGYEMTDRIVAIKAIVLNESYCKDEIPEINYSAICIDIPNPMGDNDQCDYFTGGAPLVCDGILTAIVSSPCMSRKPRPCTNVFDFRNWIQSTEKSFRHFNSYSSLK</sequence>
<dbReference type="PROSITE" id="PS50240">
    <property type="entry name" value="TRYPSIN_DOM"/>
    <property type="match status" value="1"/>
</dbReference>
<feature type="domain" description="Peptidase S1" evidence="2">
    <location>
        <begin position="469"/>
        <end position="607"/>
    </location>
</feature>
<organism evidence="3 4">
    <name type="scientific">Glossina pallidipes</name>
    <name type="common">Tsetse fly</name>
    <dbReference type="NCBI Taxonomy" id="7398"/>
    <lineage>
        <taxon>Eukaryota</taxon>
        <taxon>Metazoa</taxon>
        <taxon>Ecdysozoa</taxon>
        <taxon>Arthropoda</taxon>
        <taxon>Hexapoda</taxon>
        <taxon>Insecta</taxon>
        <taxon>Pterygota</taxon>
        <taxon>Neoptera</taxon>
        <taxon>Endopterygota</taxon>
        <taxon>Diptera</taxon>
        <taxon>Brachycera</taxon>
        <taxon>Muscomorpha</taxon>
        <taxon>Hippoboscoidea</taxon>
        <taxon>Glossinidae</taxon>
        <taxon>Glossina</taxon>
    </lineage>
</organism>
<keyword evidence="4" id="KW-1185">Reference proteome</keyword>
<reference evidence="4" key="1">
    <citation type="submission" date="2014-03" db="EMBL/GenBank/DDBJ databases">
        <authorList>
            <person name="Aksoy S."/>
            <person name="Warren W."/>
            <person name="Wilson R.K."/>
        </authorList>
    </citation>
    <scope>NUCLEOTIDE SEQUENCE [LARGE SCALE GENOMIC DNA]</scope>
    <source>
        <strain evidence="4">IAEA</strain>
    </source>
</reference>
<dbReference type="PANTHER" id="PTHR24271">
    <property type="entry name" value="KALLIKREIN-RELATED"/>
    <property type="match status" value="1"/>
</dbReference>
<dbReference type="Proteomes" id="UP000092445">
    <property type="component" value="Unassembled WGS sequence"/>
</dbReference>
<dbReference type="GO" id="GO:0004252">
    <property type="term" value="F:serine-type endopeptidase activity"/>
    <property type="evidence" value="ECO:0007669"/>
    <property type="project" value="InterPro"/>
</dbReference>